<protein>
    <submittedName>
        <fullName evidence="1">Uncharacterized protein</fullName>
    </submittedName>
</protein>
<gene>
    <name evidence="1" type="ORF">ASPFODRAFT_657982</name>
</gene>
<evidence type="ECO:0000313" key="1">
    <source>
        <dbReference type="EMBL" id="OJZ85304.1"/>
    </source>
</evidence>
<name>A0A1M3TEW0_ASPLC</name>
<dbReference type="VEuPathDB" id="FungiDB:ASPFODRAFT_657982"/>
<sequence length="159" mass="17919">MRCFGKEGAFTFSLSRLMISTAEWSGGRVRACVHARLLHVVICLDFDYLFFFSSQVARHSRTLMIIPPTFIARRTPYMPCFCKTQCCTLPSSAHRPVVYSLPSPLLCLIRMPSFDLISLAVSFHSCSVLFCMGSGANIPPPCHLPHSWSGFWRIKRARG</sequence>
<dbReference type="OrthoDB" id="10587505at2759"/>
<accession>A0A1M3TEW0</accession>
<organism evidence="1 2">
    <name type="scientific">Aspergillus luchuensis (strain CBS 106.47)</name>
    <dbReference type="NCBI Taxonomy" id="1137211"/>
    <lineage>
        <taxon>Eukaryota</taxon>
        <taxon>Fungi</taxon>
        <taxon>Dikarya</taxon>
        <taxon>Ascomycota</taxon>
        <taxon>Pezizomycotina</taxon>
        <taxon>Eurotiomycetes</taxon>
        <taxon>Eurotiomycetidae</taxon>
        <taxon>Eurotiales</taxon>
        <taxon>Aspergillaceae</taxon>
        <taxon>Aspergillus</taxon>
        <taxon>Aspergillus subgen. Circumdati</taxon>
    </lineage>
</organism>
<evidence type="ECO:0000313" key="2">
    <source>
        <dbReference type="Proteomes" id="UP000184063"/>
    </source>
</evidence>
<reference evidence="2" key="1">
    <citation type="journal article" date="2017" name="Genome Biol.">
        <title>Comparative genomics reveals high biological diversity and specific adaptations in the industrially and medically important fungal genus Aspergillus.</title>
        <authorList>
            <person name="de Vries R.P."/>
            <person name="Riley R."/>
            <person name="Wiebenga A."/>
            <person name="Aguilar-Osorio G."/>
            <person name="Amillis S."/>
            <person name="Uchima C.A."/>
            <person name="Anderluh G."/>
            <person name="Asadollahi M."/>
            <person name="Askin M."/>
            <person name="Barry K."/>
            <person name="Battaglia E."/>
            <person name="Bayram O."/>
            <person name="Benocci T."/>
            <person name="Braus-Stromeyer S.A."/>
            <person name="Caldana C."/>
            <person name="Canovas D."/>
            <person name="Cerqueira G.C."/>
            <person name="Chen F."/>
            <person name="Chen W."/>
            <person name="Choi C."/>
            <person name="Clum A."/>
            <person name="Dos Santos R.A."/>
            <person name="Damasio A.R."/>
            <person name="Diallinas G."/>
            <person name="Emri T."/>
            <person name="Fekete E."/>
            <person name="Flipphi M."/>
            <person name="Freyberg S."/>
            <person name="Gallo A."/>
            <person name="Gournas C."/>
            <person name="Habgood R."/>
            <person name="Hainaut M."/>
            <person name="Harispe M.L."/>
            <person name="Henrissat B."/>
            <person name="Hilden K.S."/>
            <person name="Hope R."/>
            <person name="Hossain A."/>
            <person name="Karabika E."/>
            <person name="Karaffa L."/>
            <person name="Karanyi Z."/>
            <person name="Krasevec N."/>
            <person name="Kuo A."/>
            <person name="Kusch H."/>
            <person name="LaButti K."/>
            <person name="Lagendijk E.L."/>
            <person name="Lapidus A."/>
            <person name="Levasseur A."/>
            <person name="Lindquist E."/>
            <person name="Lipzen A."/>
            <person name="Logrieco A.F."/>
            <person name="MacCabe A."/>
            <person name="Maekelae M.R."/>
            <person name="Malavazi I."/>
            <person name="Melin P."/>
            <person name="Meyer V."/>
            <person name="Mielnichuk N."/>
            <person name="Miskei M."/>
            <person name="Molnar A.P."/>
            <person name="Mule G."/>
            <person name="Ngan C.Y."/>
            <person name="Orejas M."/>
            <person name="Orosz E."/>
            <person name="Ouedraogo J.P."/>
            <person name="Overkamp K.M."/>
            <person name="Park H.-S."/>
            <person name="Perrone G."/>
            <person name="Piumi F."/>
            <person name="Punt P.J."/>
            <person name="Ram A.F."/>
            <person name="Ramon A."/>
            <person name="Rauscher S."/>
            <person name="Record E."/>
            <person name="Riano-Pachon D.M."/>
            <person name="Robert V."/>
            <person name="Roehrig J."/>
            <person name="Ruller R."/>
            <person name="Salamov A."/>
            <person name="Salih N.S."/>
            <person name="Samson R.A."/>
            <person name="Sandor E."/>
            <person name="Sanguinetti M."/>
            <person name="Schuetze T."/>
            <person name="Sepcic K."/>
            <person name="Shelest E."/>
            <person name="Sherlock G."/>
            <person name="Sophianopoulou V."/>
            <person name="Squina F.M."/>
            <person name="Sun H."/>
            <person name="Susca A."/>
            <person name="Todd R.B."/>
            <person name="Tsang A."/>
            <person name="Unkles S.E."/>
            <person name="van de Wiele N."/>
            <person name="van Rossen-Uffink D."/>
            <person name="Oliveira J.V."/>
            <person name="Vesth T.C."/>
            <person name="Visser J."/>
            <person name="Yu J.-H."/>
            <person name="Zhou M."/>
            <person name="Andersen M.R."/>
            <person name="Archer D.B."/>
            <person name="Baker S.E."/>
            <person name="Benoit I."/>
            <person name="Brakhage A.A."/>
            <person name="Braus G.H."/>
            <person name="Fischer R."/>
            <person name="Frisvad J.C."/>
            <person name="Goldman G.H."/>
            <person name="Houbraken J."/>
            <person name="Oakley B."/>
            <person name="Pocsi I."/>
            <person name="Scazzocchio C."/>
            <person name="Seiboth B."/>
            <person name="vanKuyk P.A."/>
            <person name="Wortman J."/>
            <person name="Dyer P.S."/>
            <person name="Grigoriev I.V."/>
        </authorList>
    </citation>
    <scope>NUCLEOTIDE SEQUENCE [LARGE SCALE GENOMIC DNA]</scope>
    <source>
        <strain evidence="2">CBS 106.47</strain>
    </source>
</reference>
<proteinExistence type="predicted"/>
<dbReference type="EMBL" id="KV878243">
    <property type="protein sequence ID" value="OJZ85304.1"/>
    <property type="molecule type" value="Genomic_DNA"/>
</dbReference>
<dbReference type="Proteomes" id="UP000184063">
    <property type="component" value="Unassembled WGS sequence"/>
</dbReference>
<dbReference type="AlphaFoldDB" id="A0A1M3TEW0"/>